<evidence type="ECO:0000313" key="2">
    <source>
        <dbReference type="EMBL" id="KAK9229022.1"/>
    </source>
</evidence>
<proteinExistence type="predicted"/>
<dbReference type="AlphaFoldDB" id="A0AAP0MXP8"/>
<protein>
    <submittedName>
        <fullName evidence="2">Uncharacterized protein</fullName>
    </submittedName>
</protein>
<reference evidence="2 3" key="1">
    <citation type="submission" date="2024-05" db="EMBL/GenBank/DDBJ databases">
        <title>Haplotype-resolved chromosome-level genome assembly of Huyou (Citrus changshanensis).</title>
        <authorList>
            <person name="Miao C."/>
            <person name="Chen W."/>
            <person name="Wu Y."/>
            <person name="Wang L."/>
            <person name="Zhao S."/>
            <person name="Grierson D."/>
            <person name="Xu C."/>
            <person name="Chen K."/>
        </authorList>
    </citation>
    <scope>NUCLEOTIDE SEQUENCE [LARGE SCALE GENOMIC DNA]</scope>
    <source>
        <strain evidence="2">01-14</strain>
        <tissue evidence="2">Leaf</tissue>
    </source>
</reference>
<sequence>MALYWASCSSTISIQDLIGMAEESNFSLEGRGTDSPTPTFTQPPQQSHHRALRFPHSPTRRRGTATLLAVPPIHIHQRVPPVHIRFPIQTHRFRVGTAVAVVATSLILLFPCSHRRIRGVVAVPPQMKQVAW</sequence>
<accession>A0AAP0MXP8</accession>
<keyword evidence="3" id="KW-1185">Reference proteome</keyword>
<feature type="compositionally biased region" description="Low complexity" evidence="1">
    <location>
        <begin position="36"/>
        <end position="46"/>
    </location>
</feature>
<evidence type="ECO:0000256" key="1">
    <source>
        <dbReference type="SAM" id="MobiDB-lite"/>
    </source>
</evidence>
<dbReference type="Proteomes" id="UP001428341">
    <property type="component" value="Unassembled WGS sequence"/>
</dbReference>
<gene>
    <name evidence="2" type="ORF">WN944_021979</name>
</gene>
<dbReference type="EMBL" id="JBCGBO010000001">
    <property type="protein sequence ID" value="KAK9229022.1"/>
    <property type="molecule type" value="Genomic_DNA"/>
</dbReference>
<organism evidence="2 3">
    <name type="scientific">Citrus x changshan-huyou</name>
    <dbReference type="NCBI Taxonomy" id="2935761"/>
    <lineage>
        <taxon>Eukaryota</taxon>
        <taxon>Viridiplantae</taxon>
        <taxon>Streptophyta</taxon>
        <taxon>Embryophyta</taxon>
        <taxon>Tracheophyta</taxon>
        <taxon>Spermatophyta</taxon>
        <taxon>Magnoliopsida</taxon>
        <taxon>eudicotyledons</taxon>
        <taxon>Gunneridae</taxon>
        <taxon>Pentapetalae</taxon>
        <taxon>rosids</taxon>
        <taxon>malvids</taxon>
        <taxon>Sapindales</taxon>
        <taxon>Rutaceae</taxon>
        <taxon>Aurantioideae</taxon>
        <taxon>Citrus</taxon>
    </lineage>
</organism>
<evidence type="ECO:0000313" key="3">
    <source>
        <dbReference type="Proteomes" id="UP001428341"/>
    </source>
</evidence>
<name>A0AAP0MXP8_9ROSI</name>
<comment type="caution">
    <text evidence="2">The sequence shown here is derived from an EMBL/GenBank/DDBJ whole genome shotgun (WGS) entry which is preliminary data.</text>
</comment>
<feature type="region of interest" description="Disordered" evidence="1">
    <location>
        <begin position="27"/>
        <end position="50"/>
    </location>
</feature>